<sequence>MMESLKAASNLLPPRSGFPKVSLGRVSRLSSCSSLIWLHNNPMEWPPELSVYLALFLLLCLCRRQGVRGLLVPSVTSSSEDT</sequence>
<dbReference type="Proteomes" id="UP000324222">
    <property type="component" value="Unassembled WGS sequence"/>
</dbReference>
<comment type="caution">
    <text evidence="1">The sequence shown here is derived from an EMBL/GenBank/DDBJ whole genome shotgun (WGS) entry which is preliminary data.</text>
</comment>
<keyword evidence="2" id="KW-1185">Reference proteome</keyword>
<proteinExistence type="predicted"/>
<accession>A0A5B7JDF5</accession>
<organism evidence="1 2">
    <name type="scientific">Portunus trituberculatus</name>
    <name type="common">Swimming crab</name>
    <name type="synonym">Neptunus trituberculatus</name>
    <dbReference type="NCBI Taxonomy" id="210409"/>
    <lineage>
        <taxon>Eukaryota</taxon>
        <taxon>Metazoa</taxon>
        <taxon>Ecdysozoa</taxon>
        <taxon>Arthropoda</taxon>
        <taxon>Crustacea</taxon>
        <taxon>Multicrustacea</taxon>
        <taxon>Malacostraca</taxon>
        <taxon>Eumalacostraca</taxon>
        <taxon>Eucarida</taxon>
        <taxon>Decapoda</taxon>
        <taxon>Pleocyemata</taxon>
        <taxon>Brachyura</taxon>
        <taxon>Eubrachyura</taxon>
        <taxon>Portunoidea</taxon>
        <taxon>Portunidae</taxon>
        <taxon>Portuninae</taxon>
        <taxon>Portunus</taxon>
    </lineage>
</organism>
<gene>
    <name evidence="1" type="ORF">E2C01_088042</name>
</gene>
<reference evidence="1 2" key="1">
    <citation type="submission" date="2019-05" db="EMBL/GenBank/DDBJ databases">
        <title>Another draft genome of Portunus trituberculatus and its Hox gene families provides insights of decapod evolution.</title>
        <authorList>
            <person name="Jeong J.-H."/>
            <person name="Song I."/>
            <person name="Kim S."/>
            <person name="Choi T."/>
            <person name="Kim D."/>
            <person name="Ryu S."/>
            <person name="Kim W."/>
        </authorList>
    </citation>
    <scope>NUCLEOTIDE SEQUENCE [LARGE SCALE GENOMIC DNA]</scope>
    <source>
        <tissue evidence="1">Muscle</tissue>
    </source>
</reference>
<evidence type="ECO:0000313" key="1">
    <source>
        <dbReference type="EMBL" id="MPC92929.1"/>
    </source>
</evidence>
<protein>
    <submittedName>
        <fullName evidence="1">Uncharacterized protein</fullName>
    </submittedName>
</protein>
<dbReference type="EMBL" id="VSRR010093022">
    <property type="protein sequence ID" value="MPC92929.1"/>
    <property type="molecule type" value="Genomic_DNA"/>
</dbReference>
<name>A0A5B7JDF5_PORTR</name>
<dbReference type="AlphaFoldDB" id="A0A5B7JDF5"/>
<evidence type="ECO:0000313" key="2">
    <source>
        <dbReference type="Proteomes" id="UP000324222"/>
    </source>
</evidence>